<feature type="domain" description="DUF6273" evidence="1">
    <location>
        <begin position="203"/>
        <end position="359"/>
    </location>
</feature>
<reference evidence="2" key="1">
    <citation type="journal article" date="2021" name="Proc. Natl. Acad. Sci. U.S.A.">
        <title>A Catalog of Tens of Thousands of Viruses from Human Metagenomes Reveals Hidden Associations with Chronic Diseases.</title>
        <authorList>
            <person name="Tisza M.J."/>
            <person name="Buck C.B."/>
        </authorList>
    </citation>
    <scope>NUCLEOTIDE SEQUENCE</scope>
    <source>
        <strain evidence="2">CtcyQ27</strain>
    </source>
</reference>
<dbReference type="Pfam" id="PF19789">
    <property type="entry name" value="DUF6273"/>
    <property type="match status" value="1"/>
</dbReference>
<sequence>MSVIMRNISGGGSGSSSKGFPPGDVTNIYIVSGNKYVKLKWTDPNTSVYNGSTLSTWSSTIIVRKEGSAPTSIKDGTVVLTNTTKNKYSSTPYTDSNVTVGKTYYYRFYTLSTDKVYNDSTSMIYAIKVLAADPVLKNNTWEQIAAISESGVASSLWKVGDEIDLTLSGSFNETVTLQIWDFNHFVKSDGSGKAGICFGMKNLMENKQYMNTSNANSGGWNNTAMKKIVMINIYNSMPTDLQNVIKEVNTYANIGGGSTSSNAGKLSKDIVFLPGSTEVNNNDWPYQNPTETNQKKFPIFTDNNSRIKKMNNGSGDASMWWTRSPYYGNGADGFFAVNYNGGPTPDGSSTSNGVCFCFNI</sequence>
<accession>A0A8S5UFJ1</accession>
<evidence type="ECO:0000313" key="2">
    <source>
        <dbReference type="EMBL" id="DAF93195.1"/>
    </source>
</evidence>
<evidence type="ECO:0000259" key="1">
    <source>
        <dbReference type="Pfam" id="PF19789"/>
    </source>
</evidence>
<dbReference type="InterPro" id="IPR046240">
    <property type="entry name" value="DUF6273"/>
</dbReference>
<dbReference type="EMBL" id="BK016080">
    <property type="protein sequence ID" value="DAF93195.1"/>
    <property type="molecule type" value="Genomic_DNA"/>
</dbReference>
<proteinExistence type="predicted"/>
<protein>
    <recommendedName>
        <fullName evidence="1">DUF6273 domain-containing protein</fullName>
    </recommendedName>
</protein>
<name>A0A8S5UFJ1_9CAUD</name>
<organism evidence="2">
    <name type="scientific">Myoviridae sp. ctcyQ27</name>
    <dbReference type="NCBI Taxonomy" id="2825139"/>
    <lineage>
        <taxon>Viruses</taxon>
        <taxon>Duplodnaviria</taxon>
        <taxon>Heunggongvirae</taxon>
        <taxon>Uroviricota</taxon>
        <taxon>Caudoviricetes</taxon>
    </lineage>
</organism>